<dbReference type="InParanoid" id="A0A1Q6DSA5"/>
<proteinExistence type="inferred from homology"/>
<dbReference type="InterPro" id="IPR005243">
    <property type="entry name" value="THIRX-like_proc"/>
</dbReference>
<evidence type="ECO:0000313" key="6">
    <source>
        <dbReference type="Proteomes" id="UP000185744"/>
    </source>
</evidence>
<sequence length="79" mass="8877">MKIKVYGSSGCEKCSSLKEKIEEVIDELDNEKQLKVEKIEDMAEMASKGIMSTPAVSISGEVKFRGRLPSKEEIREELI</sequence>
<dbReference type="STRING" id="1903181.BTN85_1897"/>
<feature type="domain" description="Thioredoxin-like fold" evidence="4">
    <location>
        <begin position="1"/>
        <end position="76"/>
    </location>
</feature>
<comment type="caution">
    <text evidence="5">The sequence shown here is derived from an EMBL/GenBank/DDBJ whole genome shotgun (WGS) entry which is preliminary data.</text>
</comment>
<dbReference type="Proteomes" id="UP000185744">
    <property type="component" value="Unassembled WGS sequence"/>
</dbReference>
<evidence type="ECO:0000313" key="5">
    <source>
        <dbReference type="EMBL" id="OKY77249.1"/>
    </source>
</evidence>
<protein>
    <submittedName>
        <fullName evidence="5">Thioredoxin</fullName>
    </submittedName>
</protein>
<name>A0A1Q6DSA5_METT1</name>
<reference evidence="5" key="1">
    <citation type="submission" date="2016-12" db="EMBL/GenBank/DDBJ databases">
        <title>Discovery of methanogenic haloarchaea.</title>
        <authorList>
            <person name="Sorokin D.Y."/>
            <person name="Makarova K.S."/>
            <person name="Abbas B."/>
            <person name="Ferrer M."/>
            <person name="Golyshin P.N."/>
        </authorList>
    </citation>
    <scope>NUCLEOTIDE SEQUENCE [LARGE SCALE GENOMIC DNA]</scope>
    <source>
        <strain evidence="5">HMET1</strain>
    </source>
</reference>
<dbReference type="NCBIfam" id="TIGR00412">
    <property type="entry name" value="redox_disulf_2"/>
    <property type="match status" value="1"/>
</dbReference>
<feature type="coiled-coil region" evidence="3">
    <location>
        <begin position="11"/>
        <end position="45"/>
    </location>
</feature>
<dbReference type="InterPro" id="IPR036249">
    <property type="entry name" value="Thioredoxin-like_sf"/>
</dbReference>
<dbReference type="EMBL" id="MSDW01000002">
    <property type="protein sequence ID" value="OKY77249.1"/>
    <property type="molecule type" value="Genomic_DNA"/>
</dbReference>
<gene>
    <name evidence="5" type="ORF">BTN85_1897</name>
</gene>
<keyword evidence="6" id="KW-1185">Reference proteome</keyword>
<dbReference type="PANTHER" id="PTHR36450:SF1">
    <property type="entry name" value="THIOREDOXIN"/>
    <property type="match status" value="1"/>
</dbReference>
<dbReference type="SUPFAM" id="SSF52833">
    <property type="entry name" value="Thioredoxin-like"/>
    <property type="match status" value="1"/>
</dbReference>
<keyword evidence="3" id="KW-0175">Coiled coil</keyword>
<organism evidence="5 6">
    <name type="scientific">Methanohalarchaeum thermophilum</name>
    <dbReference type="NCBI Taxonomy" id="1903181"/>
    <lineage>
        <taxon>Archaea</taxon>
        <taxon>Methanobacteriati</taxon>
        <taxon>Methanobacteriota</taxon>
        <taxon>Methanonatronarchaeia</taxon>
        <taxon>Methanonatronarchaeales</taxon>
        <taxon>Methanonatronarchaeaceae</taxon>
        <taxon>Candidatus Methanohalarchaeum</taxon>
    </lineage>
</organism>
<evidence type="ECO:0000256" key="1">
    <source>
        <dbReference type="ARBA" id="ARBA00007787"/>
    </source>
</evidence>
<dbReference type="Gene3D" id="3.40.30.10">
    <property type="entry name" value="Glutaredoxin"/>
    <property type="match status" value="1"/>
</dbReference>
<keyword evidence="2" id="KW-0249">Electron transport</keyword>
<dbReference type="AlphaFoldDB" id="A0A1Q6DSA5"/>
<dbReference type="InterPro" id="IPR012336">
    <property type="entry name" value="Thioredoxin-like_fold"/>
</dbReference>
<evidence type="ECO:0000256" key="3">
    <source>
        <dbReference type="SAM" id="Coils"/>
    </source>
</evidence>
<keyword evidence="2" id="KW-0813">Transport</keyword>
<accession>A0A1Q6DSA5</accession>
<comment type="similarity">
    <text evidence="1">Belongs to the glutaredoxin family.</text>
</comment>
<evidence type="ECO:0000256" key="2">
    <source>
        <dbReference type="ARBA" id="ARBA00022982"/>
    </source>
</evidence>
<dbReference type="Pfam" id="PF13192">
    <property type="entry name" value="Thioredoxin_3"/>
    <property type="match status" value="1"/>
</dbReference>
<evidence type="ECO:0000259" key="4">
    <source>
        <dbReference type="Pfam" id="PF13192"/>
    </source>
</evidence>
<dbReference type="PANTHER" id="PTHR36450">
    <property type="entry name" value="THIOREDOXIN"/>
    <property type="match status" value="1"/>
</dbReference>